<comment type="caution">
    <text evidence="2">The sequence shown here is derived from an EMBL/GenBank/DDBJ whole genome shotgun (WGS) entry which is preliminary data.</text>
</comment>
<protein>
    <submittedName>
        <fullName evidence="2">Ribbon-helix-helix domain-containing protein</fullName>
    </submittedName>
</protein>
<evidence type="ECO:0000313" key="3">
    <source>
        <dbReference type="Proteomes" id="UP001145050"/>
    </source>
</evidence>
<proteinExistence type="predicted"/>
<dbReference type="EMBL" id="JAMQKB010000001">
    <property type="protein sequence ID" value="MDC3423348.1"/>
    <property type="molecule type" value="Genomic_DNA"/>
</dbReference>
<dbReference type="InterPro" id="IPR002145">
    <property type="entry name" value="CopG"/>
</dbReference>
<reference evidence="2" key="1">
    <citation type="submission" date="2022-06" db="EMBL/GenBank/DDBJ databases">
        <title>Aquibacillus sp. a new bacterium isolated from soil saline samples.</title>
        <authorList>
            <person name="Galisteo C."/>
            <person name="De La Haba R."/>
            <person name="Sanchez-Porro C."/>
            <person name="Ventosa A."/>
        </authorList>
    </citation>
    <scope>NUCLEOTIDE SEQUENCE</scope>
    <source>
        <strain evidence="2">3ASR75-11</strain>
    </source>
</reference>
<dbReference type="Pfam" id="PF01402">
    <property type="entry name" value="RHH_1"/>
    <property type="match status" value="1"/>
</dbReference>
<evidence type="ECO:0000259" key="1">
    <source>
        <dbReference type="Pfam" id="PF01402"/>
    </source>
</evidence>
<accession>A0A9X3WRH1</accession>
<evidence type="ECO:0000313" key="2">
    <source>
        <dbReference type="EMBL" id="MDC3423348.1"/>
    </source>
</evidence>
<feature type="domain" description="Ribbon-helix-helix protein CopG" evidence="1">
    <location>
        <begin position="10"/>
        <end position="44"/>
    </location>
</feature>
<keyword evidence="3" id="KW-1185">Reference proteome</keyword>
<dbReference type="RefSeq" id="WP_272435032.1">
    <property type="nucleotide sequence ID" value="NZ_JAMQKB010000001.1"/>
</dbReference>
<name>A0A9X3WRH1_9BACI</name>
<dbReference type="Proteomes" id="UP001145050">
    <property type="component" value="Unassembled WGS sequence"/>
</dbReference>
<dbReference type="AlphaFoldDB" id="A0A9X3WRH1"/>
<sequence>MNKEKMVRKQIYLEPKQDKFIKKLATGQGKTEAEIIREAIEHYLVSGKSDLSDPLHKLLGMAKSQVKDGSLKHDQYIYLEQKENFDEER</sequence>
<dbReference type="CDD" id="cd21631">
    <property type="entry name" value="RHH_CopG_NikR-like"/>
    <property type="match status" value="1"/>
</dbReference>
<organism evidence="2 3">
    <name type="scientific">Terrihalobacillus insolitus</name>
    <dbReference type="NCBI Taxonomy" id="2950438"/>
    <lineage>
        <taxon>Bacteria</taxon>
        <taxon>Bacillati</taxon>
        <taxon>Bacillota</taxon>
        <taxon>Bacilli</taxon>
        <taxon>Bacillales</taxon>
        <taxon>Bacillaceae</taxon>
        <taxon>Terrihalobacillus</taxon>
    </lineage>
</organism>
<gene>
    <name evidence="2" type="ORF">NC797_02355</name>
</gene>
<dbReference type="GO" id="GO:0006355">
    <property type="term" value="P:regulation of DNA-templated transcription"/>
    <property type="evidence" value="ECO:0007669"/>
    <property type="project" value="InterPro"/>
</dbReference>